<organism evidence="3 4">
    <name type="scientific">Portunus trituberculatus</name>
    <name type="common">Swimming crab</name>
    <name type="synonym">Neptunus trituberculatus</name>
    <dbReference type="NCBI Taxonomy" id="210409"/>
    <lineage>
        <taxon>Eukaryota</taxon>
        <taxon>Metazoa</taxon>
        <taxon>Ecdysozoa</taxon>
        <taxon>Arthropoda</taxon>
        <taxon>Crustacea</taxon>
        <taxon>Multicrustacea</taxon>
        <taxon>Malacostraca</taxon>
        <taxon>Eumalacostraca</taxon>
        <taxon>Eucarida</taxon>
        <taxon>Decapoda</taxon>
        <taxon>Pleocyemata</taxon>
        <taxon>Brachyura</taxon>
        <taxon>Eubrachyura</taxon>
        <taxon>Portunoidea</taxon>
        <taxon>Portunidae</taxon>
        <taxon>Portuninae</taxon>
        <taxon>Portunus</taxon>
    </lineage>
</organism>
<keyword evidence="4" id="KW-1185">Reference proteome</keyword>
<evidence type="ECO:0000313" key="3">
    <source>
        <dbReference type="EMBL" id="MPC58467.1"/>
    </source>
</evidence>
<evidence type="ECO:0000256" key="2">
    <source>
        <dbReference type="SAM" id="SignalP"/>
    </source>
</evidence>
<keyword evidence="1" id="KW-1133">Transmembrane helix</keyword>
<feature type="chain" id="PRO_5022748531" evidence="2">
    <location>
        <begin position="36"/>
        <end position="137"/>
    </location>
</feature>
<keyword evidence="2" id="KW-0732">Signal</keyword>
<evidence type="ECO:0000256" key="1">
    <source>
        <dbReference type="SAM" id="Phobius"/>
    </source>
</evidence>
<name>A0A5B7GMJ5_PORTR</name>
<gene>
    <name evidence="3" type="ORF">E2C01_052472</name>
</gene>
<dbReference type="AlphaFoldDB" id="A0A5B7GMJ5"/>
<accession>A0A5B7GMJ5</accession>
<evidence type="ECO:0000313" key="4">
    <source>
        <dbReference type="Proteomes" id="UP000324222"/>
    </source>
</evidence>
<dbReference type="EMBL" id="VSRR010015715">
    <property type="protein sequence ID" value="MPC58467.1"/>
    <property type="molecule type" value="Genomic_DNA"/>
</dbReference>
<dbReference type="Proteomes" id="UP000324222">
    <property type="component" value="Unassembled WGS sequence"/>
</dbReference>
<comment type="caution">
    <text evidence="3">The sequence shown here is derived from an EMBL/GenBank/DDBJ whole genome shotgun (WGS) entry which is preliminary data.</text>
</comment>
<keyword evidence="1" id="KW-0812">Transmembrane</keyword>
<feature type="signal peptide" evidence="2">
    <location>
        <begin position="1"/>
        <end position="35"/>
    </location>
</feature>
<protein>
    <submittedName>
        <fullName evidence="3">Uncharacterized protein</fullName>
    </submittedName>
</protein>
<keyword evidence="1" id="KW-0472">Membrane</keyword>
<sequence>MACPIPGRPRGAASLPDALVLAFVLLAAITQVSVSQPCSGVLAPVPQPSRAGQGGFVYGIPLVELPRPAVPASRRTVVWGMACLLAVCIQIACLNPHRATVTSRQRQDDPRQRQAFTILSVARNSSMHGWRGLASAA</sequence>
<proteinExistence type="predicted"/>
<feature type="transmembrane region" description="Helical" evidence="1">
    <location>
        <begin position="76"/>
        <end position="94"/>
    </location>
</feature>
<reference evidence="3 4" key="1">
    <citation type="submission" date="2019-05" db="EMBL/GenBank/DDBJ databases">
        <title>Another draft genome of Portunus trituberculatus and its Hox gene families provides insights of decapod evolution.</title>
        <authorList>
            <person name="Jeong J.-H."/>
            <person name="Song I."/>
            <person name="Kim S."/>
            <person name="Choi T."/>
            <person name="Kim D."/>
            <person name="Ryu S."/>
            <person name="Kim W."/>
        </authorList>
    </citation>
    <scope>NUCLEOTIDE SEQUENCE [LARGE SCALE GENOMIC DNA]</scope>
    <source>
        <tissue evidence="3">Muscle</tissue>
    </source>
</reference>